<keyword evidence="1" id="KW-0732">Signal</keyword>
<feature type="signal peptide" evidence="1">
    <location>
        <begin position="1"/>
        <end position="28"/>
    </location>
</feature>
<feature type="chain" id="PRO_5028844078" evidence="1">
    <location>
        <begin position="29"/>
        <end position="293"/>
    </location>
</feature>
<evidence type="ECO:0000259" key="2">
    <source>
        <dbReference type="Pfam" id="PF14534"/>
    </source>
</evidence>
<name>A0A7G7GCQ4_9BACT</name>
<keyword evidence="4" id="KW-1185">Reference proteome</keyword>
<feature type="domain" description="DUF4440" evidence="2">
    <location>
        <begin position="178"/>
        <end position="282"/>
    </location>
</feature>
<accession>A0A7G7GCQ4</accession>
<dbReference type="Pfam" id="PF14534">
    <property type="entry name" value="DUF4440"/>
    <property type="match status" value="1"/>
</dbReference>
<reference evidence="3 4" key="1">
    <citation type="journal article" date="2018" name="Int. J. Syst. Evol. Microbiol.">
        <title>Adhaeribacter swui sp. nov., isolated from wet mud.</title>
        <authorList>
            <person name="Kim D.U."/>
            <person name="Kim K.W."/>
            <person name="Kang M.S."/>
            <person name="Kim J.Y."/>
            <person name="Jang J.H."/>
            <person name="Kim M.K."/>
        </authorList>
    </citation>
    <scope>NUCLEOTIDE SEQUENCE [LARGE SCALE GENOMIC DNA]</scope>
    <source>
        <strain evidence="3 4">KCTC 52873</strain>
    </source>
</reference>
<dbReference type="RefSeq" id="WP_185271431.1">
    <property type="nucleotide sequence ID" value="NZ_CP055156.1"/>
</dbReference>
<proteinExistence type="predicted"/>
<dbReference type="AlphaFoldDB" id="A0A7G7GCQ4"/>
<gene>
    <name evidence="3" type="ORF">HUW51_20255</name>
</gene>
<evidence type="ECO:0000256" key="1">
    <source>
        <dbReference type="SAM" id="SignalP"/>
    </source>
</evidence>
<protein>
    <submittedName>
        <fullName evidence="3">DUF4440 domain-containing protein</fullName>
    </submittedName>
</protein>
<evidence type="ECO:0000313" key="4">
    <source>
        <dbReference type="Proteomes" id="UP000515237"/>
    </source>
</evidence>
<dbReference type="InterPro" id="IPR027843">
    <property type="entry name" value="DUF4440"/>
</dbReference>
<dbReference type="SUPFAM" id="SSF54427">
    <property type="entry name" value="NTF2-like"/>
    <property type="match status" value="1"/>
</dbReference>
<dbReference type="Gene3D" id="3.10.450.50">
    <property type="match status" value="2"/>
</dbReference>
<sequence length="293" mass="32378">MSIYENLKIRYVLLLLTSCLSFGISATAQTPVEEVITTELAFAKLAVDQDTRAAFLAYMSDNSLLERQGKLIKGRPVYLQLPPDTSGKLIWYPTIATSSAAGDLGYTSGPYSYQVKGKAVAFGDFATVWEKHTNQKWTFVIDLGNSYEPIKEQSPPGKIEKINPANSKNLKNSSTDLLKIDQNLNAQIQLGLASAYVKVLHPSARLLRTGKPPYTTTAEKETLFAQKVTLQFKPEGYRIASSNDLGVVYGSCTLLEPNSDTAPQQGAYMHVWRKDAQKGWQLLHESINLAPKN</sequence>
<evidence type="ECO:0000313" key="3">
    <source>
        <dbReference type="EMBL" id="QNF34938.1"/>
    </source>
</evidence>
<dbReference type="Proteomes" id="UP000515237">
    <property type="component" value="Chromosome"/>
</dbReference>
<organism evidence="3 4">
    <name type="scientific">Adhaeribacter swui</name>
    <dbReference type="NCBI Taxonomy" id="2086471"/>
    <lineage>
        <taxon>Bacteria</taxon>
        <taxon>Pseudomonadati</taxon>
        <taxon>Bacteroidota</taxon>
        <taxon>Cytophagia</taxon>
        <taxon>Cytophagales</taxon>
        <taxon>Hymenobacteraceae</taxon>
        <taxon>Adhaeribacter</taxon>
    </lineage>
</organism>
<dbReference type="InterPro" id="IPR032710">
    <property type="entry name" value="NTF2-like_dom_sf"/>
</dbReference>
<dbReference type="KEGG" id="aswu:HUW51_20255"/>
<dbReference type="EMBL" id="CP055156">
    <property type="protein sequence ID" value="QNF34938.1"/>
    <property type="molecule type" value="Genomic_DNA"/>
</dbReference>